<feature type="transmembrane region" description="Helical" evidence="1">
    <location>
        <begin position="145"/>
        <end position="166"/>
    </location>
</feature>
<feature type="transmembrane region" description="Helical" evidence="1">
    <location>
        <begin position="93"/>
        <end position="110"/>
    </location>
</feature>
<evidence type="ECO:0000313" key="2">
    <source>
        <dbReference type="EMBL" id="KAJ8310312.1"/>
    </source>
</evidence>
<feature type="transmembrane region" description="Helical" evidence="1">
    <location>
        <begin position="238"/>
        <end position="261"/>
    </location>
</feature>
<gene>
    <name evidence="2" type="ORF">KUTeg_012177</name>
</gene>
<dbReference type="Pfam" id="PF14808">
    <property type="entry name" value="TMEM164"/>
    <property type="match status" value="1"/>
</dbReference>
<dbReference type="PANTHER" id="PTHR20948:SF2">
    <property type="entry name" value="TRANSMEMBRANE PROTEIN 164"/>
    <property type="match status" value="1"/>
</dbReference>
<proteinExistence type="predicted"/>
<accession>A0ABQ9EYS3</accession>
<name>A0ABQ9EYS3_TEGGR</name>
<organism evidence="2 3">
    <name type="scientific">Tegillarca granosa</name>
    <name type="common">Malaysian cockle</name>
    <name type="synonym">Anadara granosa</name>
    <dbReference type="NCBI Taxonomy" id="220873"/>
    <lineage>
        <taxon>Eukaryota</taxon>
        <taxon>Metazoa</taxon>
        <taxon>Spiralia</taxon>
        <taxon>Lophotrochozoa</taxon>
        <taxon>Mollusca</taxon>
        <taxon>Bivalvia</taxon>
        <taxon>Autobranchia</taxon>
        <taxon>Pteriomorphia</taxon>
        <taxon>Arcoida</taxon>
        <taxon>Arcoidea</taxon>
        <taxon>Arcidae</taxon>
        <taxon>Tegillarca</taxon>
    </lineage>
</organism>
<feature type="transmembrane region" description="Helical" evidence="1">
    <location>
        <begin position="178"/>
        <end position="199"/>
    </location>
</feature>
<evidence type="ECO:0008006" key="4">
    <source>
        <dbReference type="Google" id="ProtNLM"/>
    </source>
</evidence>
<dbReference type="EMBL" id="JARBDR010000640">
    <property type="protein sequence ID" value="KAJ8310312.1"/>
    <property type="molecule type" value="Genomic_DNA"/>
</dbReference>
<evidence type="ECO:0000313" key="3">
    <source>
        <dbReference type="Proteomes" id="UP001217089"/>
    </source>
</evidence>
<dbReference type="PANTHER" id="PTHR20948">
    <property type="entry name" value="TRANSMEMBRANE PROTEIN 164"/>
    <property type="match status" value="1"/>
</dbReference>
<dbReference type="InterPro" id="IPR026508">
    <property type="entry name" value="TMEM164"/>
</dbReference>
<comment type="caution">
    <text evidence="2">The sequence shown here is derived from an EMBL/GenBank/DDBJ whole genome shotgun (WGS) entry which is preliminary data.</text>
</comment>
<keyword evidence="1" id="KW-1133">Transmembrane helix</keyword>
<reference evidence="2 3" key="1">
    <citation type="submission" date="2022-12" db="EMBL/GenBank/DDBJ databases">
        <title>Chromosome-level genome of Tegillarca granosa.</title>
        <authorList>
            <person name="Kim J."/>
        </authorList>
    </citation>
    <scope>NUCLEOTIDE SEQUENCE [LARGE SCALE GENOMIC DNA]</scope>
    <source>
        <strain evidence="2">Teg-2019</strain>
        <tissue evidence="2">Adductor muscle</tissue>
    </source>
</reference>
<sequence length="344" mass="38889">MEADVSKGAIQWTDVVNSASQNVGWTDWAYTGVDFSLAGNGGDDCVDFLSIRQRIIESIFVVIISGVVLYRAVTRLTLPEKLVPADRLDHCGKRILLVVMCLTFGIELGFKFATQQMIYILNPCHLVTMLQIFCLAAPPSRLVTAVFRFHIHILTGAPIAILFPVINTRLLPFETEVYYIQHILMLVIPFYLMRIGGVYTPEPYFDFTWAQLSMTTVSKVNLNNMLCPAVSDPFYGPWYRMCAIFHQTVLINTLGKFYVWLATKFSLRKISQENEVYVFKKRKSGENKTNCSDINGKSHKDNSIAVNGKNGVVIHTSHERNSSNAYRWEIMAHLIGNISVTSFP</sequence>
<protein>
    <recommendedName>
        <fullName evidence="4">Transmembrane protein 164</fullName>
    </recommendedName>
</protein>
<keyword evidence="1" id="KW-0812">Transmembrane</keyword>
<feature type="transmembrane region" description="Helical" evidence="1">
    <location>
        <begin position="55"/>
        <end position="73"/>
    </location>
</feature>
<evidence type="ECO:0000256" key="1">
    <source>
        <dbReference type="SAM" id="Phobius"/>
    </source>
</evidence>
<dbReference type="Proteomes" id="UP001217089">
    <property type="component" value="Unassembled WGS sequence"/>
</dbReference>
<keyword evidence="3" id="KW-1185">Reference proteome</keyword>
<feature type="non-terminal residue" evidence="2">
    <location>
        <position position="344"/>
    </location>
</feature>
<keyword evidence="1" id="KW-0472">Membrane</keyword>
<feature type="transmembrane region" description="Helical" evidence="1">
    <location>
        <begin position="117"/>
        <end position="139"/>
    </location>
</feature>